<accession>A0A1T4USV0</accession>
<feature type="signal peptide" evidence="1">
    <location>
        <begin position="1"/>
        <end position="19"/>
    </location>
</feature>
<gene>
    <name evidence="2" type="ORF">CZ814_03673</name>
</gene>
<proteinExistence type="predicted"/>
<evidence type="ECO:0000313" key="2">
    <source>
        <dbReference type="EMBL" id="SKA55809.1"/>
    </source>
</evidence>
<evidence type="ECO:0000313" key="3">
    <source>
        <dbReference type="Proteomes" id="UP000191116"/>
    </source>
</evidence>
<evidence type="ECO:0000256" key="1">
    <source>
        <dbReference type="SAM" id="SignalP"/>
    </source>
</evidence>
<dbReference type="EMBL" id="FUWP01000031">
    <property type="protein sequence ID" value="SKA55809.1"/>
    <property type="molecule type" value="Genomic_DNA"/>
</dbReference>
<dbReference type="Proteomes" id="UP000191116">
    <property type="component" value="Unassembled WGS sequence"/>
</dbReference>
<organism evidence="2 3">
    <name type="scientific">Photobacterium toruni</name>
    <dbReference type="NCBI Taxonomy" id="1935446"/>
    <lineage>
        <taxon>Bacteria</taxon>
        <taxon>Pseudomonadati</taxon>
        <taxon>Pseudomonadota</taxon>
        <taxon>Gammaproteobacteria</taxon>
        <taxon>Vibrionales</taxon>
        <taxon>Vibrionaceae</taxon>
        <taxon>Photobacterium</taxon>
    </lineage>
</organism>
<dbReference type="AlphaFoldDB" id="A0A1T4USV0"/>
<keyword evidence="1" id="KW-0732">Signal</keyword>
<protein>
    <submittedName>
        <fullName evidence="2">Uncharacterized protein</fullName>
    </submittedName>
</protein>
<name>A0A1T4USV0_9GAMM</name>
<reference evidence="2 3" key="1">
    <citation type="submission" date="2017-02" db="EMBL/GenBank/DDBJ databases">
        <authorList>
            <person name="Peterson S.W."/>
        </authorList>
    </citation>
    <scope>NUCLEOTIDE SEQUENCE [LARGE SCALE GENOMIC DNA]</scope>
    <source>
        <strain evidence="2 3">CECT 9189</strain>
    </source>
</reference>
<feature type="chain" id="PRO_5010544160" evidence="1">
    <location>
        <begin position="20"/>
        <end position="72"/>
    </location>
</feature>
<sequence>MIKLSLLVCGLLTATSICAAESTQVNYYQDAHGNFIGYTPATYNQLENGSEVETLADLLPLELINEACLYVD</sequence>